<dbReference type="RefSeq" id="WP_326299380.1">
    <property type="nucleotide sequence ID" value="NZ_JAYLLH010000048.1"/>
</dbReference>
<comment type="caution">
    <text evidence="2">The sequence shown here is derived from an EMBL/GenBank/DDBJ whole genome shotgun (WGS) entry which is preliminary data.</text>
</comment>
<sequence>MTTGTRISFQVFKWCPGAESNHRHEDFQSRAIHEKTDTYWDKPRQTGDCASSTYAAIVKPQHCDLSKENAAAAGPRNGAEKTYEAGQLRAKHSPKRGGSAIGKYMKPEHKRMSRMMGYTLTLGGYDAWEGFSLVAMARMTPEERAALAWAALRSLDTPEQAELVAESVLKFADYPLPTFLNPMDDARWWASFASLKERKAYALAAYEALPEHEQMAFRRYISEVEIAA</sequence>
<gene>
    <name evidence="2" type="ORF">VK792_18650</name>
</gene>
<evidence type="ECO:0000313" key="2">
    <source>
        <dbReference type="EMBL" id="MEC3863313.1"/>
    </source>
</evidence>
<organism evidence="2 3">
    <name type="scientific">Mesobacterium hydrothermale</name>
    <dbReference type="NCBI Taxonomy" id="3111907"/>
    <lineage>
        <taxon>Bacteria</taxon>
        <taxon>Pseudomonadati</taxon>
        <taxon>Pseudomonadota</taxon>
        <taxon>Alphaproteobacteria</taxon>
        <taxon>Rhodobacterales</taxon>
        <taxon>Roseobacteraceae</taxon>
        <taxon>Mesobacterium</taxon>
    </lineage>
</organism>
<keyword evidence="3" id="KW-1185">Reference proteome</keyword>
<dbReference type="Proteomes" id="UP001348149">
    <property type="component" value="Unassembled WGS sequence"/>
</dbReference>
<feature type="region of interest" description="Disordered" evidence="1">
    <location>
        <begin position="69"/>
        <end position="102"/>
    </location>
</feature>
<evidence type="ECO:0000256" key="1">
    <source>
        <dbReference type="SAM" id="MobiDB-lite"/>
    </source>
</evidence>
<proteinExistence type="predicted"/>
<evidence type="ECO:0000313" key="3">
    <source>
        <dbReference type="Proteomes" id="UP001348149"/>
    </source>
</evidence>
<accession>A0ABU6HLH7</accession>
<reference evidence="2 3" key="1">
    <citation type="submission" date="2024-01" db="EMBL/GenBank/DDBJ databases">
        <title>Mesobacterium rodlantinim sp. nov., isolated from shallow sea hydrothermal systems off Kueishantao Island.</title>
        <authorList>
            <person name="Su Z."/>
            <person name="Tang K."/>
        </authorList>
    </citation>
    <scope>NUCLEOTIDE SEQUENCE [LARGE SCALE GENOMIC DNA]</scope>
    <source>
        <strain evidence="2 3">TK19101</strain>
    </source>
</reference>
<protein>
    <submittedName>
        <fullName evidence="2">Uncharacterized protein</fullName>
    </submittedName>
</protein>
<dbReference type="EMBL" id="JAYLLH010000048">
    <property type="protein sequence ID" value="MEC3863313.1"/>
    <property type="molecule type" value="Genomic_DNA"/>
</dbReference>
<name>A0ABU6HLH7_9RHOB</name>